<name>A0A482WIJ9_LAOST</name>
<evidence type="ECO:0000256" key="12">
    <source>
        <dbReference type="ARBA" id="ARBA00023136"/>
    </source>
</evidence>
<feature type="domain" description="FHA" evidence="22">
    <location>
        <begin position="71"/>
        <end position="126"/>
    </location>
</feature>
<comment type="similarity">
    <text evidence="16">Belongs to the SLMAP family.</text>
</comment>
<keyword evidence="10 19" id="KW-0175">Coiled coil</keyword>
<dbReference type="SMR" id="A0A482WIJ9"/>
<evidence type="ECO:0000256" key="1">
    <source>
        <dbReference type="ARBA" id="ARBA00004300"/>
    </source>
</evidence>
<keyword evidence="21" id="KW-0732">Signal</keyword>
<dbReference type="EMBL" id="QKKF02034243">
    <property type="protein sequence ID" value="RZF33323.1"/>
    <property type="molecule type" value="Genomic_DNA"/>
</dbReference>
<dbReference type="GO" id="GO:0005789">
    <property type="term" value="C:endoplasmic reticulum membrane"/>
    <property type="evidence" value="ECO:0007669"/>
    <property type="project" value="UniProtKB-SubCell"/>
</dbReference>
<keyword evidence="8" id="KW-0256">Endoplasmic reticulum</keyword>
<evidence type="ECO:0000259" key="22">
    <source>
        <dbReference type="PROSITE" id="PS50006"/>
    </source>
</evidence>
<dbReference type="InterPro" id="IPR000253">
    <property type="entry name" value="FHA_dom"/>
</dbReference>
<dbReference type="GO" id="GO:0031966">
    <property type="term" value="C:mitochondrial membrane"/>
    <property type="evidence" value="ECO:0007669"/>
    <property type="project" value="UniProtKB-SubCell"/>
</dbReference>
<evidence type="ECO:0000313" key="24">
    <source>
        <dbReference type="Proteomes" id="UP000291343"/>
    </source>
</evidence>
<comment type="caution">
    <text evidence="23">The sequence shown here is derived from an EMBL/GenBank/DDBJ whole genome shotgun (WGS) entry which is preliminary data.</text>
</comment>
<keyword evidence="9 20" id="KW-1133">Transmembrane helix</keyword>
<dbReference type="GO" id="GO:0042383">
    <property type="term" value="C:sarcolemma"/>
    <property type="evidence" value="ECO:0007669"/>
    <property type="project" value="UniProtKB-SubCell"/>
</dbReference>
<keyword evidence="24" id="KW-1185">Reference proteome</keyword>
<keyword evidence="4" id="KW-1003">Cell membrane</keyword>
<dbReference type="CDD" id="cd21911">
    <property type="entry name" value="CC1_SLMAP"/>
    <property type="match status" value="1"/>
</dbReference>
<proteinExistence type="inferred from homology"/>
<gene>
    <name evidence="23" type="ORF">LSTR_LSTR007668</name>
</gene>
<dbReference type="InterPro" id="IPR008984">
    <property type="entry name" value="SMAD_FHA_dom_sf"/>
</dbReference>
<evidence type="ECO:0000256" key="8">
    <source>
        <dbReference type="ARBA" id="ARBA00022824"/>
    </source>
</evidence>
<dbReference type="STRING" id="195883.A0A482WIJ9"/>
<sequence>MTSVYSISILLSIVINVMVVSGGRKENYTIPYNNNNEQLTDNPKMAGKAVLLCRPNSHPFQDRTFLLDQPVKIGRSVARARPSPNNGIFDCKVLSRNHAIFWYSNGKFYLQDTKSSNGTFVNNQRLGKSGEDSQPREVCSGDIVQFGVEVLENSRKVTHGCIVANLKLYLPDGKGAKCSPSIPEISSNDTVPIKDLYKLNQNIQEALQREHTLKKKIDSLQEMIAALKQSAECGWKALISEDRLLSRVEILENQLRIYSKNFSEDKLREELRKLQEDKSVYQGAAKDYLKKVLEEKLEAVNRCQQLELELTNRETECTELKEASRKCQKELQDLALKHSEQLLKLDTLESKLEETIEQHNVEIKHLEFQNDEYRMSLEKALENGHCLQQRIDNLETAAQLDIQQIMNNSLPNHNLKHLSGAIIENEKQKDVGVNELMELREKLNREVDDERTNNEFINLLHAQLEIMSKEKLKKIQEINSMEAIVESFSDDVSSYREEKKMIEDVINSLPPKIEKVLDLPIELRARLGNSLNESEPITKESLLELLAESREKAEAAEKNLSSRKAEVENTKESLVQMTDVYLKQNDRLVHALQRQKDLESSIKGLKEQIESMSAVINVEEKKEESSLSDHEQSVTNKDIEEIESLKRQLLLAQQAAKQTHNEMELMRDRLRQQDQLANQSQQLVAQLNSQLLQLQRQNVVCKSEVDVVKQELTAATERVAIIKEEERTQSATVISSLETQICDLREELVQHKEQYMRLVEEKSNLTCELQKVRSEYESLTHHPYFHTMFAMPLIILIVGTVIKFYPWLSSVLGTADNSSSQEDSFH</sequence>
<keyword evidence="11" id="KW-0496">Mitochondrion</keyword>
<keyword evidence="13" id="KW-0206">Cytoskeleton</keyword>
<evidence type="ECO:0000256" key="4">
    <source>
        <dbReference type="ARBA" id="ARBA00022475"/>
    </source>
</evidence>
<dbReference type="PANTHER" id="PTHR15715">
    <property type="entry name" value="CENTROSOMAL PROTEIN OF 170 KDA"/>
    <property type="match status" value="1"/>
</dbReference>
<dbReference type="SMART" id="SM00240">
    <property type="entry name" value="FHA"/>
    <property type="match status" value="1"/>
</dbReference>
<evidence type="ECO:0000256" key="14">
    <source>
        <dbReference type="ARBA" id="ARBA00057671"/>
    </source>
</evidence>
<protein>
    <recommendedName>
        <fullName evidence="18">Sarcolemmal membrane-associated protein</fullName>
    </recommendedName>
</protein>
<evidence type="ECO:0000256" key="15">
    <source>
        <dbReference type="ARBA" id="ARBA00060409"/>
    </source>
</evidence>
<dbReference type="CDD" id="cd22679">
    <property type="entry name" value="FHA_SLMAP"/>
    <property type="match status" value="1"/>
</dbReference>
<dbReference type="Proteomes" id="UP000291343">
    <property type="component" value="Unassembled WGS sequence"/>
</dbReference>
<dbReference type="AlphaFoldDB" id="A0A482WIJ9"/>
<dbReference type="PROSITE" id="PS50006">
    <property type="entry name" value="FHA_DOMAIN"/>
    <property type="match status" value="1"/>
</dbReference>
<comment type="subcellular location">
    <subcellularLocation>
        <location evidence="15">Cell membrane</location>
        <location evidence="15">Sarcolemma</location>
        <topology evidence="15">Single-pass type IV membrane protein</topology>
    </subcellularLocation>
    <subcellularLocation>
        <location evidence="1">Cytoplasm</location>
        <location evidence="1">Cytoskeleton</location>
        <location evidence="1">Microtubule organizing center</location>
        <location evidence="1">Centrosome</location>
    </subcellularLocation>
    <subcellularLocation>
        <location evidence="3">Endoplasmic reticulum membrane</location>
        <topology evidence="3">Single-pass membrane protein</topology>
    </subcellularLocation>
    <subcellularLocation>
        <location evidence="2">Mitochondrion membrane</location>
        <topology evidence="2">Single-pass membrane protein</topology>
    </subcellularLocation>
</comment>
<evidence type="ECO:0000256" key="13">
    <source>
        <dbReference type="ARBA" id="ARBA00023212"/>
    </source>
</evidence>
<evidence type="ECO:0000256" key="21">
    <source>
        <dbReference type="SAM" id="SignalP"/>
    </source>
</evidence>
<feature type="signal peptide" evidence="21">
    <location>
        <begin position="1"/>
        <end position="22"/>
    </location>
</feature>
<dbReference type="Pfam" id="PF00498">
    <property type="entry name" value="FHA"/>
    <property type="match status" value="1"/>
</dbReference>
<keyword evidence="6" id="KW-0597">Phosphoprotein</keyword>
<dbReference type="InterPro" id="IPR051176">
    <property type="entry name" value="Cent_Immune-Sig_Mod"/>
</dbReference>
<evidence type="ECO:0000256" key="2">
    <source>
        <dbReference type="ARBA" id="ARBA00004304"/>
    </source>
</evidence>
<evidence type="ECO:0000256" key="10">
    <source>
        <dbReference type="ARBA" id="ARBA00023054"/>
    </source>
</evidence>
<dbReference type="OrthoDB" id="687730at2759"/>
<accession>A0A482WIJ9</accession>
<evidence type="ECO:0000256" key="6">
    <source>
        <dbReference type="ARBA" id="ARBA00022553"/>
    </source>
</evidence>
<evidence type="ECO:0000256" key="19">
    <source>
        <dbReference type="SAM" id="Coils"/>
    </source>
</evidence>
<dbReference type="SUPFAM" id="SSF49879">
    <property type="entry name" value="SMAD/FHA domain"/>
    <property type="match status" value="1"/>
</dbReference>
<feature type="coiled-coil region" evidence="19">
    <location>
        <begin position="203"/>
        <end position="397"/>
    </location>
</feature>
<keyword evidence="5" id="KW-0963">Cytoplasm</keyword>
<dbReference type="FunCoup" id="A0A482WIJ9">
    <property type="interactions" value="9"/>
</dbReference>
<evidence type="ECO:0000313" key="23">
    <source>
        <dbReference type="EMBL" id="RZF33323.1"/>
    </source>
</evidence>
<evidence type="ECO:0000256" key="9">
    <source>
        <dbReference type="ARBA" id="ARBA00022989"/>
    </source>
</evidence>
<evidence type="ECO:0000256" key="16">
    <source>
        <dbReference type="ARBA" id="ARBA00061687"/>
    </source>
</evidence>
<reference evidence="23 24" key="1">
    <citation type="journal article" date="2017" name="Gigascience">
        <title>Genome sequence of the small brown planthopper, Laodelphax striatellus.</title>
        <authorList>
            <person name="Zhu J."/>
            <person name="Jiang F."/>
            <person name="Wang X."/>
            <person name="Yang P."/>
            <person name="Bao Y."/>
            <person name="Zhao W."/>
            <person name="Wang W."/>
            <person name="Lu H."/>
            <person name="Wang Q."/>
            <person name="Cui N."/>
            <person name="Li J."/>
            <person name="Chen X."/>
            <person name="Luo L."/>
            <person name="Yu J."/>
            <person name="Kang L."/>
            <person name="Cui F."/>
        </authorList>
    </citation>
    <scope>NUCLEOTIDE SEQUENCE [LARGE SCALE GENOMIC DNA]</scope>
    <source>
        <strain evidence="23">Lst14</strain>
    </source>
</reference>
<evidence type="ECO:0000256" key="17">
    <source>
        <dbReference type="ARBA" id="ARBA00066015"/>
    </source>
</evidence>
<dbReference type="InParanoid" id="A0A482WIJ9"/>
<dbReference type="PANTHER" id="PTHR15715:SF37">
    <property type="entry name" value="LD47843P"/>
    <property type="match status" value="1"/>
</dbReference>
<dbReference type="FunFam" id="2.60.200.20:FF:000003">
    <property type="entry name" value="sarcolemmal membrane-associated protein isoform X2"/>
    <property type="match status" value="1"/>
</dbReference>
<evidence type="ECO:0000256" key="7">
    <source>
        <dbReference type="ARBA" id="ARBA00022692"/>
    </source>
</evidence>
<feature type="chain" id="PRO_5019842603" description="Sarcolemmal membrane-associated protein" evidence="21">
    <location>
        <begin position="23"/>
        <end position="826"/>
    </location>
</feature>
<keyword evidence="7 20" id="KW-0812">Transmembrane</keyword>
<evidence type="ECO:0000256" key="11">
    <source>
        <dbReference type="ARBA" id="ARBA00023128"/>
    </source>
</evidence>
<comment type="function">
    <text evidence="14">Associates with the striatin-interacting phosphatase and kinase (STRIPAK) core complex, forming the extended (SIKE1:SLMAP)STRIPAK complex. The (SIKE1:SLMAP)STRIPAK complex dephosphorylates STK3 leading to the inhibition of Hippo signaling and the control of cell growth. May play a role during myoblast fusion.</text>
</comment>
<dbReference type="GO" id="GO:0005813">
    <property type="term" value="C:centrosome"/>
    <property type="evidence" value="ECO:0007669"/>
    <property type="project" value="UniProtKB-SubCell"/>
</dbReference>
<feature type="transmembrane region" description="Helical" evidence="20">
    <location>
        <begin position="784"/>
        <end position="805"/>
    </location>
</feature>
<keyword evidence="12 20" id="KW-0472">Membrane</keyword>
<comment type="subunit">
    <text evidence="17">Homodimer. Interacts with myosin. Interacts with SIKE1 and both associate with the STRIPAK core complex composed of PP2A catalytic and scaffolding subunits, the striatins (PP2A regulatory subunits), the striatin-associated proteins MOB4, STRIP1 and STRIP2, PDCD10 and members of the STE20 kinases, such as STK24 and STK26. Interacts (via FHA domain) with STK3 (when phosphorylated); the interaction associates STK3 with the STRIPAK complex.</text>
</comment>
<evidence type="ECO:0000256" key="5">
    <source>
        <dbReference type="ARBA" id="ARBA00022490"/>
    </source>
</evidence>
<evidence type="ECO:0000256" key="18">
    <source>
        <dbReference type="ARBA" id="ARBA00074026"/>
    </source>
</evidence>
<evidence type="ECO:0000256" key="3">
    <source>
        <dbReference type="ARBA" id="ARBA00004389"/>
    </source>
</evidence>
<evidence type="ECO:0000256" key="20">
    <source>
        <dbReference type="SAM" id="Phobius"/>
    </source>
</evidence>
<feature type="coiled-coil region" evidence="19">
    <location>
        <begin position="539"/>
        <end position="775"/>
    </location>
</feature>
<dbReference type="Gene3D" id="2.60.200.20">
    <property type="match status" value="1"/>
</dbReference>
<organism evidence="23 24">
    <name type="scientific">Laodelphax striatellus</name>
    <name type="common">Small brown planthopper</name>
    <name type="synonym">Delphax striatella</name>
    <dbReference type="NCBI Taxonomy" id="195883"/>
    <lineage>
        <taxon>Eukaryota</taxon>
        <taxon>Metazoa</taxon>
        <taxon>Ecdysozoa</taxon>
        <taxon>Arthropoda</taxon>
        <taxon>Hexapoda</taxon>
        <taxon>Insecta</taxon>
        <taxon>Pterygota</taxon>
        <taxon>Neoptera</taxon>
        <taxon>Paraneoptera</taxon>
        <taxon>Hemiptera</taxon>
        <taxon>Auchenorrhyncha</taxon>
        <taxon>Fulgoroidea</taxon>
        <taxon>Delphacidae</taxon>
        <taxon>Criomorphinae</taxon>
        <taxon>Laodelphax</taxon>
    </lineage>
</organism>